<feature type="domain" description="PucR C-terminal helix-turn-helix" evidence="3">
    <location>
        <begin position="385"/>
        <end position="441"/>
    </location>
</feature>
<keyword evidence="6" id="KW-1185">Reference proteome</keyword>
<dbReference type="InterPro" id="IPR051448">
    <property type="entry name" value="CdaR-like_regulators"/>
</dbReference>
<evidence type="ECO:0000256" key="2">
    <source>
        <dbReference type="SAM" id="MobiDB-lite"/>
    </source>
</evidence>
<evidence type="ECO:0000259" key="3">
    <source>
        <dbReference type="Pfam" id="PF13556"/>
    </source>
</evidence>
<comment type="similarity">
    <text evidence="1">Belongs to the CdaR family.</text>
</comment>
<reference evidence="5 6" key="1">
    <citation type="submission" date="2022-03" db="EMBL/GenBank/DDBJ databases">
        <title>Isotopic signatures of nitrous oxide derived from detoxification processes.</title>
        <authorList>
            <person name="Behrendt U."/>
            <person name="Buchen C."/>
            <person name="Well R."/>
            <person name="Ulrich A."/>
            <person name="Rohe L."/>
            <person name="Kolb S."/>
            <person name="Schloter M."/>
            <person name="Horn M.A."/>
            <person name="Augustin J."/>
        </authorList>
    </citation>
    <scope>NUCLEOTIDE SEQUENCE [LARGE SCALE GENOMIC DNA]</scope>
    <source>
        <strain evidence="5 6">S4-C24</strain>
    </source>
</reference>
<sequence length="461" mass="49071">MPQARTDTAKAAAQPPAQPASAAAAAAGQNAEKSAVESAVESAENKPTSTPSAARRRAAAGRKADRAATGNPETLDRLRSKIGALATATLKRLDSDLPWYRGLRPDERSALGLVAQKGIASFVTWYERPTSPAWVMNDVFGTAPTELTRSISLQRALQLIRVVVEAVEDEVPDLAGGSDEAQLREAVLRYSREVAFAAADVYARAAETRGSWDTRLEALVVDAILRGESSDALRSRIAAVGWKTTGPITVMVGGSPGEPGPSFVTELRRASSRYAADTLVGIQGDRLILVLGGVTDQDTAFLRLADLFGPGPVVYGPEARSLVDASSSAQAAFAGLSAAKAWPAAPRPVAANDLWPERVMSGDDIARRDLYKYIYVPLVNAGNGLVETLSSYLSLGHSLEATARELFVHANTVRYRLRRVCDVTGWDPLLPREAFVLQTALGVGRLIAPARGPKERAPSRP</sequence>
<dbReference type="RefSeq" id="WP_241915158.1">
    <property type="nucleotide sequence ID" value="NZ_CP093326.1"/>
</dbReference>
<dbReference type="PANTHER" id="PTHR33744">
    <property type="entry name" value="CARBOHYDRATE DIACID REGULATOR"/>
    <property type="match status" value="1"/>
</dbReference>
<feature type="region of interest" description="Disordered" evidence="2">
    <location>
        <begin position="1"/>
        <end position="75"/>
    </location>
</feature>
<evidence type="ECO:0000256" key="1">
    <source>
        <dbReference type="ARBA" id="ARBA00006754"/>
    </source>
</evidence>
<feature type="domain" description="CdaR GGDEF-like" evidence="4">
    <location>
        <begin position="227"/>
        <end position="336"/>
    </location>
</feature>
<dbReference type="InterPro" id="IPR041522">
    <property type="entry name" value="CdaR_GGDEF"/>
</dbReference>
<dbReference type="Pfam" id="PF17853">
    <property type="entry name" value="GGDEF_2"/>
    <property type="match status" value="1"/>
</dbReference>
<protein>
    <submittedName>
        <fullName evidence="5">Helix-turn-helix domain-containing protein</fullName>
    </submittedName>
</protein>
<organism evidence="5 6">
    <name type="scientific">Arthrobacter sulfonylureivorans</name>
    <dbReference type="NCBI Taxonomy" id="2486855"/>
    <lineage>
        <taxon>Bacteria</taxon>
        <taxon>Bacillati</taxon>
        <taxon>Actinomycetota</taxon>
        <taxon>Actinomycetes</taxon>
        <taxon>Micrococcales</taxon>
        <taxon>Micrococcaceae</taxon>
        <taxon>Arthrobacter</taxon>
    </lineage>
</organism>
<evidence type="ECO:0000313" key="6">
    <source>
        <dbReference type="Proteomes" id="UP000829069"/>
    </source>
</evidence>
<name>A0ABY3WAP3_9MICC</name>
<feature type="compositionally biased region" description="Low complexity" evidence="2">
    <location>
        <begin position="9"/>
        <end position="31"/>
    </location>
</feature>
<gene>
    <name evidence="5" type="ORF">MNQ99_08825</name>
</gene>
<evidence type="ECO:0000313" key="5">
    <source>
        <dbReference type="EMBL" id="UNK47413.1"/>
    </source>
</evidence>
<dbReference type="InterPro" id="IPR042070">
    <property type="entry name" value="PucR_C-HTH_sf"/>
</dbReference>
<dbReference type="PANTHER" id="PTHR33744:SF7">
    <property type="entry name" value="PUCR FAMILY TRANSCRIPTIONAL REGULATOR"/>
    <property type="match status" value="1"/>
</dbReference>
<evidence type="ECO:0000259" key="4">
    <source>
        <dbReference type="Pfam" id="PF17853"/>
    </source>
</evidence>
<accession>A0ABY3WAP3</accession>
<proteinExistence type="inferred from homology"/>
<dbReference type="EMBL" id="CP093326">
    <property type="protein sequence ID" value="UNK47413.1"/>
    <property type="molecule type" value="Genomic_DNA"/>
</dbReference>
<dbReference type="Proteomes" id="UP000829069">
    <property type="component" value="Chromosome"/>
</dbReference>
<dbReference type="Pfam" id="PF13556">
    <property type="entry name" value="HTH_30"/>
    <property type="match status" value="1"/>
</dbReference>
<dbReference type="InterPro" id="IPR025736">
    <property type="entry name" value="PucR_C-HTH_dom"/>
</dbReference>
<dbReference type="Gene3D" id="1.10.10.2840">
    <property type="entry name" value="PucR C-terminal helix-turn-helix domain"/>
    <property type="match status" value="1"/>
</dbReference>